<dbReference type="Proteomes" id="UP000001343">
    <property type="component" value="Unassembled WGS sequence"/>
</dbReference>
<proteinExistence type="predicted"/>
<evidence type="ECO:0000313" key="2">
    <source>
        <dbReference type="EMBL" id="EKS01050.1"/>
    </source>
</evidence>
<evidence type="ECO:0000256" key="1">
    <source>
        <dbReference type="SAM" id="MobiDB-lite"/>
    </source>
</evidence>
<dbReference type="EMBL" id="AKWM02000025">
    <property type="protein sequence ID" value="EKS01050.1"/>
    <property type="molecule type" value="Genomic_DNA"/>
</dbReference>
<evidence type="ECO:0000313" key="3">
    <source>
        <dbReference type="Proteomes" id="UP000001343"/>
    </source>
</evidence>
<name>A0AA87MSG7_9LEPT</name>
<comment type="caution">
    <text evidence="2">The sequence shown here is derived from an EMBL/GenBank/DDBJ whole genome shotgun (WGS) entry which is preliminary data.</text>
</comment>
<organism evidence="2 3">
    <name type="scientific">Leptospira mayottensis 200901122</name>
    <dbReference type="NCBI Taxonomy" id="1193010"/>
    <lineage>
        <taxon>Bacteria</taxon>
        <taxon>Pseudomonadati</taxon>
        <taxon>Spirochaetota</taxon>
        <taxon>Spirochaetia</taxon>
        <taxon>Leptospirales</taxon>
        <taxon>Leptospiraceae</taxon>
        <taxon>Leptospira</taxon>
    </lineage>
</organism>
<dbReference type="AlphaFoldDB" id="A0AA87MSG7"/>
<protein>
    <submittedName>
        <fullName evidence="2">Uncharacterized protein</fullName>
    </submittedName>
</protein>
<sequence length="186" mass="19353">MIGRPSRTDRSGECSDSSEPNAEDVFNPEDFSLVVDKPSFPTFCGSASLVFVSRFFPAPDVGEDETEASLCAGEVDPVADDTLGVKVVAWLGAAELSFLAGMDFFAVSTNVEMSSPDLPMIATGAPTGSRDPSGARISNKTPVSKASISMTALSVSTSAMISPGETESPFCLSQRTILPSDIVGLS</sequence>
<gene>
    <name evidence="2" type="ORF">LEP1GSC125_1996</name>
</gene>
<feature type="region of interest" description="Disordered" evidence="1">
    <location>
        <begin position="1"/>
        <end position="25"/>
    </location>
</feature>
<reference evidence="2 3" key="1">
    <citation type="journal article" date="2014" name="Int. J. Syst. Evol. Microbiol.">
        <title>Leptospira mayottensis sp. nov., a pathogenic species of the genus Leptospira isolated from humans.</title>
        <authorList>
            <person name="Bourhy P."/>
            <person name="Collet L."/>
            <person name="Brisse S."/>
            <person name="Picardeau M."/>
        </authorList>
    </citation>
    <scope>NUCLEOTIDE SEQUENCE [LARGE SCALE GENOMIC DNA]</scope>
    <source>
        <strain evidence="2 3">200901122</strain>
    </source>
</reference>
<feature type="compositionally biased region" description="Basic and acidic residues" evidence="1">
    <location>
        <begin position="1"/>
        <end position="13"/>
    </location>
</feature>
<accession>A0AA87MSG7</accession>